<dbReference type="GO" id="GO:0016787">
    <property type="term" value="F:hydrolase activity"/>
    <property type="evidence" value="ECO:0007669"/>
    <property type="project" value="UniProtKB-KW"/>
</dbReference>
<keyword evidence="5" id="KW-0378">Hydrolase</keyword>
<organism evidence="8">
    <name type="scientific">Arundo donax</name>
    <name type="common">Giant reed</name>
    <name type="synonym">Donax arundinaceus</name>
    <dbReference type="NCBI Taxonomy" id="35708"/>
    <lineage>
        <taxon>Eukaryota</taxon>
        <taxon>Viridiplantae</taxon>
        <taxon>Streptophyta</taxon>
        <taxon>Embryophyta</taxon>
        <taxon>Tracheophyta</taxon>
        <taxon>Spermatophyta</taxon>
        <taxon>Magnoliopsida</taxon>
        <taxon>Liliopsida</taxon>
        <taxon>Poales</taxon>
        <taxon>Poaceae</taxon>
        <taxon>PACMAD clade</taxon>
        <taxon>Arundinoideae</taxon>
        <taxon>Arundineae</taxon>
        <taxon>Arundo</taxon>
    </lineage>
</organism>
<dbReference type="PANTHER" id="PTHR35046:SF9">
    <property type="entry name" value="RNA-DIRECTED DNA POLYMERASE"/>
    <property type="match status" value="1"/>
</dbReference>
<dbReference type="InterPro" id="IPR043502">
    <property type="entry name" value="DNA/RNA_pol_sf"/>
</dbReference>
<dbReference type="InterPro" id="IPR041373">
    <property type="entry name" value="RT_RNaseH"/>
</dbReference>
<dbReference type="GO" id="GO:0004519">
    <property type="term" value="F:endonuclease activity"/>
    <property type="evidence" value="ECO:0007669"/>
    <property type="project" value="UniProtKB-KW"/>
</dbReference>
<evidence type="ECO:0000256" key="3">
    <source>
        <dbReference type="ARBA" id="ARBA00022722"/>
    </source>
</evidence>
<keyword evidence="3" id="KW-0540">Nuclease</keyword>
<evidence type="ECO:0000256" key="2">
    <source>
        <dbReference type="ARBA" id="ARBA00022695"/>
    </source>
</evidence>
<dbReference type="Pfam" id="PF17917">
    <property type="entry name" value="RT_RNaseH"/>
    <property type="match status" value="1"/>
</dbReference>
<dbReference type="CDD" id="cd09274">
    <property type="entry name" value="RNase_HI_RT_Ty3"/>
    <property type="match status" value="1"/>
</dbReference>
<accession>A0A0A9CG17</accession>
<dbReference type="SUPFAM" id="SSF56672">
    <property type="entry name" value="DNA/RNA polymerases"/>
    <property type="match status" value="1"/>
</dbReference>
<name>A0A0A9CG17_ARUDO</name>
<proteinExistence type="predicted"/>
<dbReference type="PANTHER" id="PTHR35046">
    <property type="entry name" value="ZINC KNUCKLE (CCHC-TYPE) FAMILY PROTEIN"/>
    <property type="match status" value="1"/>
</dbReference>
<sequence length="189" mass="22149">MLKEKLIHAPLLQLPDFGKTFELECDASGVGIGGVLMQEGKPVAYFSEKLNGPVLNYSTYDKELYALVRSLETWQYYLWPKQFIIHSDHESLKHIHNQSKLNRRHAKWVEFIEFFPYIIKHKKGKDNVIADALSRRYIMLSQLDCRIFGLETIKEQYALDADFKDVLENCKEGCTVKPRNNKFFYLKNP</sequence>
<keyword evidence="4" id="KW-0255">Endonuclease</keyword>
<evidence type="ECO:0000256" key="4">
    <source>
        <dbReference type="ARBA" id="ARBA00022759"/>
    </source>
</evidence>
<protein>
    <recommendedName>
        <fullName evidence="7">Reverse transcriptase RNase H-like domain-containing protein</fullName>
    </recommendedName>
</protein>
<feature type="domain" description="Reverse transcriptase RNase H-like" evidence="7">
    <location>
        <begin position="16"/>
        <end position="113"/>
    </location>
</feature>
<keyword evidence="2" id="KW-0548">Nucleotidyltransferase</keyword>
<keyword evidence="1" id="KW-0808">Transferase</keyword>
<reference evidence="8" key="1">
    <citation type="submission" date="2014-09" db="EMBL/GenBank/DDBJ databases">
        <authorList>
            <person name="Magalhaes I.L.F."/>
            <person name="Oliveira U."/>
            <person name="Santos F.R."/>
            <person name="Vidigal T.H.D.A."/>
            <person name="Brescovit A.D."/>
            <person name="Santos A.J."/>
        </authorList>
    </citation>
    <scope>NUCLEOTIDE SEQUENCE</scope>
    <source>
        <tissue evidence="8">Shoot tissue taken approximately 20 cm above the soil surface</tissue>
    </source>
</reference>
<evidence type="ECO:0000259" key="7">
    <source>
        <dbReference type="Pfam" id="PF17917"/>
    </source>
</evidence>
<reference evidence="8" key="2">
    <citation type="journal article" date="2015" name="Data Brief">
        <title>Shoot transcriptome of the giant reed, Arundo donax.</title>
        <authorList>
            <person name="Barrero R.A."/>
            <person name="Guerrero F.D."/>
            <person name="Moolhuijzen P."/>
            <person name="Goolsby J.A."/>
            <person name="Tidwell J."/>
            <person name="Bellgard S.E."/>
            <person name="Bellgard M.I."/>
        </authorList>
    </citation>
    <scope>NUCLEOTIDE SEQUENCE</scope>
    <source>
        <tissue evidence="8">Shoot tissue taken approximately 20 cm above the soil surface</tissue>
    </source>
</reference>
<evidence type="ECO:0000256" key="6">
    <source>
        <dbReference type="ARBA" id="ARBA00022918"/>
    </source>
</evidence>
<evidence type="ECO:0000313" key="8">
    <source>
        <dbReference type="EMBL" id="JAD75244.1"/>
    </source>
</evidence>
<keyword evidence="6" id="KW-0695">RNA-directed DNA polymerase</keyword>
<evidence type="ECO:0000256" key="1">
    <source>
        <dbReference type="ARBA" id="ARBA00022679"/>
    </source>
</evidence>
<dbReference type="AlphaFoldDB" id="A0A0A9CG17"/>
<evidence type="ECO:0000256" key="5">
    <source>
        <dbReference type="ARBA" id="ARBA00022801"/>
    </source>
</evidence>
<dbReference type="EMBL" id="GBRH01222651">
    <property type="protein sequence ID" value="JAD75244.1"/>
    <property type="molecule type" value="Transcribed_RNA"/>
</dbReference>
<dbReference type="Gene3D" id="3.10.20.370">
    <property type="match status" value="1"/>
</dbReference>
<dbReference type="GO" id="GO:0003964">
    <property type="term" value="F:RNA-directed DNA polymerase activity"/>
    <property type="evidence" value="ECO:0007669"/>
    <property type="project" value="UniProtKB-KW"/>
</dbReference>